<proteinExistence type="predicted"/>
<dbReference type="KEGG" id="pgin:FRZ67_22205"/>
<protein>
    <recommendedName>
        <fullName evidence="3">DUF3240 domain-containing protein</fullName>
    </recommendedName>
</protein>
<dbReference type="Proteomes" id="UP000321533">
    <property type="component" value="Chromosome"/>
</dbReference>
<evidence type="ECO:0008006" key="3">
    <source>
        <dbReference type="Google" id="ProtNLM"/>
    </source>
</evidence>
<dbReference type="OrthoDB" id="1524637at2"/>
<dbReference type="RefSeq" id="WP_147192753.1">
    <property type="nucleotide sequence ID" value="NZ_CP042435.1"/>
</dbReference>
<evidence type="ECO:0000313" key="1">
    <source>
        <dbReference type="EMBL" id="QEC69877.1"/>
    </source>
</evidence>
<gene>
    <name evidence="1" type="ORF">FRZ67_22205</name>
</gene>
<reference evidence="1 2" key="1">
    <citation type="journal article" date="2016" name="Int. J. Syst. Evol. Microbiol.">
        <title>Panacibacter ginsenosidivorans gen. nov., sp. nov., with ginsenoside converting activity isolated from soil of a ginseng field.</title>
        <authorList>
            <person name="Siddiqi M.Z."/>
            <person name="Muhammad Shafi S."/>
            <person name="Choi K.D."/>
            <person name="Im W.T."/>
        </authorList>
    </citation>
    <scope>NUCLEOTIDE SEQUENCE [LARGE SCALE GENOMIC DNA]</scope>
    <source>
        <strain evidence="1 2">Gsoil1550</strain>
    </source>
</reference>
<dbReference type="InterPro" id="IPR011322">
    <property type="entry name" value="N-reg_PII-like_a/b"/>
</dbReference>
<dbReference type="AlphaFoldDB" id="A0A5B8VEC6"/>
<sequence length="102" mass="11607">MKLLIITCLKEYQPDVADMLGKAKIKVFSVSETTGFKDDHTTDLMDSWFAARKESYDSLFIFSFTNEENAQQAMQLIKAYNETNATAYPVRAFVVAVEQSSY</sequence>
<dbReference type="EMBL" id="CP042435">
    <property type="protein sequence ID" value="QEC69877.1"/>
    <property type="molecule type" value="Genomic_DNA"/>
</dbReference>
<dbReference type="SUPFAM" id="SSF54913">
    <property type="entry name" value="GlnB-like"/>
    <property type="match status" value="1"/>
</dbReference>
<organism evidence="1 2">
    <name type="scientific">Panacibacter ginsenosidivorans</name>
    <dbReference type="NCBI Taxonomy" id="1813871"/>
    <lineage>
        <taxon>Bacteria</taxon>
        <taxon>Pseudomonadati</taxon>
        <taxon>Bacteroidota</taxon>
        <taxon>Chitinophagia</taxon>
        <taxon>Chitinophagales</taxon>
        <taxon>Chitinophagaceae</taxon>
        <taxon>Panacibacter</taxon>
    </lineage>
</organism>
<name>A0A5B8VEC6_9BACT</name>
<evidence type="ECO:0000313" key="2">
    <source>
        <dbReference type="Proteomes" id="UP000321533"/>
    </source>
</evidence>
<keyword evidence="2" id="KW-1185">Reference proteome</keyword>
<accession>A0A5B8VEC6</accession>